<name>A0A8J3C4C8_9ACTN</name>
<dbReference type="RefSeq" id="WP_189082532.1">
    <property type="nucleotide sequence ID" value="NZ_BMMX01000050.1"/>
</dbReference>
<keyword evidence="3" id="KW-1185">Reference proteome</keyword>
<evidence type="ECO:0000313" key="2">
    <source>
        <dbReference type="EMBL" id="GGL15937.1"/>
    </source>
</evidence>
<reference evidence="2" key="2">
    <citation type="submission" date="2020-09" db="EMBL/GenBank/DDBJ databases">
        <authorList>
            <person name="Sun Q."/>
            <person name="Zhou Y."/>
        </authorList>
    </citation>
    <scope>NUCLEOTIDE SEQUENCE</scope>
    <source>
        <strain evidence="2">CGMCC 4.7299</strain>
    </source>
</reference>
<dbReference type="AlphaFoldDB" id="A0A8J3C4C8"/>
<feature type="domain" description="DUF6879" evidence="1">
    <location>
        <begin position="8"/>
        <end position="169"/>
    </location>
</feature>
<organism evidence="2 3">
    <name type="scientific">Mangrovihabitans endophyticus</name>
    <dbReference type="NCBI Taxonomy" id="1751298"/>
    <lineage>
        <taxon>Bacteria</taxon>
        <taxon>Bacillati</taxon>
        <taxon>Actinomycetota</taxon>
        <taxon>Actinomycetes</taxon>
        <taxon>Micromonosporales</taxon>
        <taxon>Micromonosporaceae</taxon>
        <taxon>Mangrovihabitans</taxon>
    </lineage>
</organism>
<dbReference type="Pfam" id="PF21806">
    <property type="entry name" value="DUF6879"/>
    <property type="match status" value="1"/>
</dbReference>
<accession>A0A8J3C4C8</accession>
<evidence type="ECO:0000259" key="1">
    <source>
        <dbReference type="Pfam" id="PF21806"/>
    </source>
</evidence>
<dbReference type="InterPro" id="IPR049244">
    <property type="entry name" value="DUF6879"/>
</dbReference>
<dbReference type="Proteomes" id="UP000656042">
    <property type="component" value="Unassembled WGS sequence"/>
</dbReference>
<dbReference type="EMBL" id="BMMX01000050">
    <property type="protein sequence ID" value="GGL15937.1"/>
    <property type="molecule type" value="Genomic_DNA"/>
</dbReference>
<reference evidence="2" key="1">
    <citation type="journal article" date="2014" name="Int. J. Syst. Evol. Microbiol.">
        <title>Complete genome sequence of Corynebacterium casei LMG S-19264T (=DSM 44701T), isolated from a smear-ripened cheese.</title>
        <authorList>
            <consortium name="US DOE Joint Genome Institute (JGI-PGF)"/>
            <person name="Walter F."/>
            <person name="Albersmeier A."/>
            <person name="Kalinowski J."/>
            <person name="Ruckert C."/>
        </authorList>
    </citation>
    <scope>NUCLEOTIDE SEQUENCE</scope>
    <source>
        <strain evidence="2">CGMCC 4.7299</strain>
    </source>
</reference>
<evidence type="ECO:0000313" key="3">
    <source>
        <dbReference type="Proteomes" id="UP000656042"/>
    </source>
</evidence>
<sequence length="171" mass="19312">MAALTLPEFQARIHQFDRESLHLELRDSYGTESELPRMAAWAAGEPDDLAWLAPYCGKVRANVAAGRTYRRAHVVSEPLSDYHRWSYSVVGPMVEAGDQIRWVSRRRVSSVAFPGNDFTMLDDLVIFHHYSGNGLNVGFTASSDRHDIELCRAAFEAAWQLGTPHRDYQSS</sequence>
<proteinExistence type="predicted"/>
<comment type="caution">
    <text evidence="2">The sequence shown here is derived from an EMBL/GenBank/DDBJ whole genome shotgun (WGS) entry which is preliminary data.</text>
</comment>
<gene>
    <name evidence="2" type="ORF">GCM10012284_58210</name>
</gene>
<protein>
    <recommendedName>
        <fullName evidence="1">DUF6879 domain-containing protein</fullName>
    </recommendedName>
</protein>